<accession>A0A1L6TE55</accession>
<sequence length="335" mass="38577">MANKTPYISVVIPVHNEEDVLNDLYQRLFPVLDQMHKPFEVLFTNDGSRDSSSEILTGFFNERPDQIRVIEFNRNYGQHMAIMAGFERVRGEIVITMDADLQNLPEDIPKLVEKVEEGHDVVGGYRVDRQDRLWRKFVSKAHNFLRKHITKIDMQDEGCMLRAYRREIVELMIASGESSTFIPALAVSYAANPTDVPVRHAAREAGESSYNLYKLIRYNFDLFTNFSLVPIQMFTFIGLAVALGSLVLFLYLMVQRILHGPDVDGIFTLFAIVFFLMGVMLTGMGIMGEYIGRIFQEVRRRPRFVIRHILEQQETTEIKEVKASITEFNPNLKAE</sequence>
<keyword evidence="6" id="KW-1133">Transmembrane helix</keyword>
<organism evidence="8 9">
    <name type="scientific">Piscirickettsia salmonis</name>
    <dbReference type="NCBI Taxonomy" id="1238"/>
    <lineage>
        <taxon>Bacteria</taxon>
        <taxon>Pseudomonadati</taxon>
        <taxon>Pseudomonadota</taxon>
        <taxon>Gammaproteobacteria</taxon>
        <taxon>Thiotrichales</taxon>
        <taxon>Piscirickettsiaceae</taxon>
        <taxon>Piscirickettsia</taxon>
    </lineage>
</organism>
<dbReference type="GO" id="GO:0009103">
    <property type="term" value="P:lipopolysaccharide biosynthetic process"/>
    <property type="evidence" value="ECO:0007669"/>
    <property type="project" value="UniProtKB-KW"/>
</dbReference>
<dbReference type="PANTHER" id="PTHR48090">
    <property type="entry name" value="UNDECAPRENYL-PHOSPHATE 4-DEOXY-4-FORMAMIDO-L-ARABINOSE TRANSFERASE-RELATED"/>
    <property type="match status" value="1"/>
</dbReference>
<keyword evidence="2" id="KW-0328">Glycosyltransferase</keyword>
<dbReference type="RefSeq" id="WP_017376622.1">
    <property type="nucleotide sequence ID" value="NZ_CP012508.1"/>
</dbReference>
<keyword evidence="4" id="KW-0812">Transmembrane</keyword>
<evidence type="ECO:0000256" key="1">
    <source>
        <dbReference type="ARBA" id="ARBA00022475"/>
    </source>
</evidence>
<keyword evidence="5" id="KW-0448">Lipopolysaccharide biosynthesis</keyword>
<evidence type="ECO:0000313" key="8">
    <source>
        <dbReference type="EMBL" id="ALB23672.1"/>
    </source>
</evidence>
<dbReference type="GO" id="GO:0005886">
    <property type="term" value="C:plasma membrane"/>
    <property type="evidence" value="ECO:0007669"/>
    <property type="project" value="TreeGrafter"/>
</dbReference>
<dbReference type="EMBL" id="CP012508">
    <property type="protein sequence ID" value="ALB23672.1"/>
    <property type="molecule type" value="Genomic_DNA"/>
</dbReference>
<dbReference type="Pfam" id="PF00535">
    <property type="entry name" value="Glycos_transf_2"/>
    <property type="match status" value="1"/>
</dbReference>
<dbReference type="InterPro" id="IPR001173">
    <property type="entry name" value="Glyco_trans_2-like"/>
</dbReference>
<evidence type="ECO:0000256" key="3">
    <source>
        <dbReference type="ARBA" id="ARBA00022679"/>
    </source>
</evidence>
<dbReference type="Gene3D" id="3.90.550.10">
    <property type="entry name" value="Spore Coat Polysaccharide Biosynthesis Protein SpsA, Chain A"/>
    <property type="match status" value="1"/>
</dbReference>
<evidence type="ECO:0000256" key="4">
    <source>
        <dbReference type="ARBA" id="ARBA00022692"/>
    </source>
</evidence>
<evidence type="ECO:0000256" key="6">
    <source>
        <dbReference type="ARBA" id="ARBA00022989"/>
    </source>
</evidence>
<dbReference type="AlphaFoldDB" id="A0A1L6TE55"/>
<protein>
    <submittedName>
        <fullName evidence="8">Glycosyl transferase 2 family protein</fullName>
    </submittedName>
</protein>
<dbReference type="InterPro" id="IPR029044">
    <property type="entry name" value="Nucleotide-diphossugar_trans"/>
</dbReference>
<keyword evidence="7" id="KW-0472">Membrane</keyword>
<gene>
    <name evidence="8" type="ORF">KU39_2496</name>
</gene>
<dbReference type="Proteomes" id="UP000029558">
    <property type="component" value="Chromosome"/>
</dbReference>
<evidence type="ECO:0000256" key="7">
    <source>
        <dbReference type="ARBA" id="ARBA00023136"/>
    </source>
</evidence>
<evidence type="ECO:0000313" key="9">
    <source>
        <dbReference type="Proteomes" id="UP000029558"/>
    </source>
</evidence>
<name>A0A1L6TE55_PISSA</name>
<reference evidence="8 9" key="1">
    <citation type="journal article" date="2014" name="Genome Announc.">
        <title>Comparative Genome Analysis of Two Isolates of the Fish Pathogen Piscirickettsia salmonis from Different Hosts Reveals Major Differences in Virulence-Associated Secretion Systems.</title>
        <authorList>
            <person name="Bohle H."/>
            <person name="Henriquez P."/>
            <person name="Grothusen H."/>
            <person name="Navas E."/>
            <person name="Sandoval A."/>
            <person name="Bustamante F."/>
            <person name="Bustos P."/>
            <person name="Mancilla M."/>
        </authorList>
    </citation>
    <scope>NUCLEOTIDE SEQUENCE [LARGE SCALE GENOMIC DNA]</scope>
    <source>
        <strain evidence="9">B1-32597</strain>
    </source>
</reference>
<dbReference type="CDD" id="cd04187">
    <property type="entry name" value="DPM1_like_bac"/>
    <property type="match status" value="1"/>
</dbReference>
<keyword evidence="1" id="KW-1003">Cell membrane</keyword>
<proteinExistence type="predicted"/>
<dbReference type="PANTHER" id="PTHR48090:SF3">
    <property type="entry name" value="UNDECAPRENYL-PHOSPHATE 4-DEOXY-4-FORMAMIDO-L-ARABINOSE TRANSFERASE"/>
    <property type="match status" value="1"/>
</dbReference>
<dbReference type="GO" id="GO:0099621">
    <property type="term" value="F:undecaprenyl-phosphate 4-deoxy-4-formamido-L-arabinose transferase activity"/>
    <property type="evidence" value="ECO:0007669"/>
    <property type="project" value="TreeGrafter"/>
</dbReference>
<evidence type="ECO:0000256" key="2">
    <source>
        <dbReference type="ARBA" id="ARBA00022676"/>
    </source>
</evidence>
<dbReference type="OrthoDB" id="9811884at2"/>
<dbReference type="SUPFAM" id="SSF53448">
    <property type="entry name" value="Nucleotide-diphospho-sugar transferases"/>
    <property type="match status" value="1"/>
</dbReference>
<evidence type="ECO:0000256" key="5">
    <source>
        <dbReference type="ARBA" id="ARBA00022985"/>
    </source>
</evidence>
<dbReference type="InterPro" id="IPR050256">
    <property type="entry name" value="Glycosyltransferase_2"/>
</dbReference>
<keyword evidence="3 8" id="KW-0808">Transferase</keyword>